<dbReference type="AlphaFoldDB" id="A0A6J8C9L5"/>
<sequence length="219" mass="25182">MPDSYKSNHQAYVSFSFSSDASVRAKRSTVPSLPRKLSPRFVFQDELVNLDLITNRKLLALPPIHRNINGEIIKDALVTRLQPTERYYQDLNKGASFHVECRDPCIDYTLTGSFTLREETYFVSPTNTTSHTTNRIIHRISKPDPLMSINDFIVEGKVQINYPLAQQILVTKVQNTNLERNIHIFFLEGRHSLTLLKFQRTPCHKKLGEKASKKHYGVP</sequence>
<name>A0A6J8C9L5_MYTCO</name>
<dbReference type="Proteomes" id="UP000507470">
    <property type="component" value="Unassembled WGS sequence"/>
</dbReference>
<evidence type="ECO:0000313" key="2">
    <source>
        <dbReference type="Proteomes" id="UP000507470"/>
    </source>
</evidence>
<gene>
    <name evidence="1" type="ORF">MCOR_26743</name>
</gene>
<organism evidence="1 2">
    <name type="scientific">Mytilus coruscus</name>
    <name type="common">Sea mussel</name>
    <dbReference type="NCBI Taxonomy" id="42192"/>
    <lineage>
        <taxon>Eukaryota</taxon>
        <taxon>Metazoa</taxon>
        <taxon>Spiralia</taxon>
        <taxon>Lophotrochozoa</taxon>
        <taxon>Mollusca</taxon>
        <taxon>Bivalvia</taxon>
        <taxon>Autobranchia</taxon>
        <taxon>Pteriomorphia</taxon>
        <taxon>Mytilida</taxon>
        <taxon>Mytiloidea</taxon>
        <taxon>Mytilidae</taxon>
        <taxon>Mytilinae</taxon>
        <taxon>Mytilus</taxon>
    </lineage>
</organism>
<keyword evidence="2" id="KW-1185">Reference proteome</keyword>
<accession>A0A6J8C9L5</accession>
<dbReference type="OrthoDB" id="10581702at2759"/>
<protein>
    <submittedName>
        <fullName evidence="1">Uncharacterized protein</fullName>
    </submittedName>
</protein>
<proteinExistence type="predicted"/>
<dbReference type="EMBL" id="CACVKT020004827">
    <property type="protein sequence ID" value="CAC5391749.1"/>
    <property type="molecule type" value="Genomic_DNA"/>
</dbReference>
<evidence type="ECO:0000313" key="1">
    <source>
        <dbReference type="EMBL" id="CAC5391749.1"/>
    </source>
</evidence>
<reference evidence="1 2" key="1">
    <citation type="submission" date="2020-06" db="EMBL/GenBank/DDBJ databases">
        <authorList>
            <person name="Li R."/>
            <person name="Bekaert M."/>
        </authorList>
    </citation>
    <scope>NUCLEOTIDE SEQUENCE [LARGE SCALE GENOMIC DNA]</scope>
    <source>
        <strain evidence="2">wild</strain>
    </source>
</reference>